<dbReference type="AlphaFoldDB" id="A0A8W8I2I4"/>
<feature type="region of interest" description="Disordered" evidence="5">
    <location>
        <begin position="1"/>
        <end position="21"/>
    </location>
</feature>
<evidence type="ECO:0000256" key="5">
    <source>
        <dbReference type="SAM" id="MobiDB-lite"/>
    </source>
</evidence>
<dbReference type="OMA" id="MAIMEIC"/>
<evidence type="ECO:0000256" key="6">
    <source>
        <dbReference type="SAM" id="Phobius"/>
    </source>
</evidence>
<evidence type="ECO:0000256" key="2">
    <source>
        <dbReference type="ARBA" id="ARBA00022692"/>
    </source>
</evidence>
<feature type="transmembrane region" description="Helical" evidence="6">
    <location>
        <begin position="130"/>
        <end position="149"/>
    </location>
</feature>
<dbReference type="InterPro" id="IPR020846">
    <property type="entry name" value="MFS_dom"/>
</dbReference>
<dbReference type="OrthoDB" id="3026777at2759"/>
<dbReference type="SUPFAM" id="SSF103473">
    <property type="entry name" value="MFS general substrate transporter"/>
    <property type="match status" value="1"/>
</dbReference>
<keyword evidence="4 6" id="KW-0472">Membrane</keyword>
<dbReference type="Proteomes" id="UP000005408">
    <property type="component" value="Unassembled WGS sequence"/>
</dbReference>
<feature type="transmembrane region" description="Helical" evidence="6">
    <location>
        <begin position="224"/>
        <end position="244"/>
    </location>
</feature>
<proteinExistence type="predicted"/>
<evidence type="ECO:0000256" key="1">
    <source>
        <dbReference type="ARBA" id="ARBA00004141"/>
    </source>
</evidence>
<feature type="transmembrane region" description="Helical" evidence="6">
    <location>
        <begin position="194"/>
        <end position="218"/>
    </location>
</feature>
<accession>A0A8W8I2I4</accession>
<dbReference type="InterPro" id="IPR036259">
    <property type="entry name" value="MFS_trans_sf"/>
</dbReference>
<name>A0A8W8I2I4_MAGGI</name>
<feature type="transmembrane region" description="Helical" evidence="6">
    <location>
        <begin position="155"/>
        <end position="182"/>
    </location>
</feature>
<dbReference type="InterPro" id="IPR011701">
    <property type="entry name" value="MFS"/>
</dbReference>
<dbReference type="PANTHER" id="PTHR23507:SF1">
    <property type="entry name" value="FI18259P1-RELATED"/>
    <property type="match status" value="1"/>
</dbReference>
<reference evidence="8" key="1">
    <citation type="submission" date="2022-08" db="UniProtKB">
        <authorList>
            <consortium name="EnsemblMetazoa"/>
        </authorList>
    </citation>
    <scope>IDENTIFICATION</scope>
    <source>
        <strain evidence="8">05x7-T-G4-1.051#20</strain>
    </source>
</reference>
<evidence type="ECO:0000259" key="7">
    <source>
        <dbReference type="PROSITE" id="PS50850"/>
    </source>
</evidence>
<feature type="domain" description="Major facilitator superfamily (MFS) profile" evidence="7">
    <location>
        <begin position="36"/>
        <end position="466"/>
    </location>
</feature>
<evidence type="ECO:0000256" key="4">
    <source>
        <dbReference type="ARBA" id="ARBA00023136"/>
    </source>
</evidence>
<evidence type="ECO:0000313" key="9">
    <source>
        <dbReference type="Proteomes" id="UP000005408"/>
    </source>
</evidence>
<comment type="subcellular location">
    <subcellularLocation>
        <location evidence="1">Membrane</location>
        <topology evidence="1">Multi-pass membrane protein</topology>
    </subcellularLocation>
</comment>
<keyword evidence="2 6" id="KW-0812">Transmembrane</keyword>
<feature type="transmembrane region" description="Helical" evidence="6">
    <location>
        <begin position="31"/>
        <end position="55"/>
    </location>
</feature>
<dbReference type="GO" id="GO:0022857">
    <property type="term" value="F:transmembrane transporter activity"/>
    <property type="evidence" value="ECO:0007669"/>
    <property type="project" value="InterPro"/>
</dbReference>
<keyword evidence="9" id="KW-1185">Reference proteome</keyword>
<protein>
    <recommendedName>
        <fullName evidence="7">Major facilitator superfamily (MFS) profile domain-containing protein</fullName>
    </recommendedName>
</protein>
<keyword evidence="3 6" id="KW-1133">Transmembrane helix</keyword>
<dbReference type="Pfam" id="PF07690">
    <property type="entry name" value="MFS_1"/>
    <property type="match status" value="1"/>
</dbReference>
<dbReference type="EnsemblMetazoa" id="G12240.1">
    <property type="protein sequence ID" value="G12240.1:cds"/>
    <property type="gene ID" value="G12240"/>
</dbReference>
<dbReference type="PROSITE" id="PS50850">
    <property type="entry name" value="MFS"/>
    <property type="match status" value="1"/>
</dbReference>
<feature type="transmembrane region" description="Helical" evidence="6">
    <location>
        <begin position="99"/>
        <end position="118"/>
    </location>
</feature>
<evidence type="ECO:0000256" key="3">
    <source>
        <dbReference type="ARBA" id="ARBA00022989"/>
    </source>
</evidence>
<feature type="transmembrane region" description="Helical" evidence="6">
    <location>
        <begin position="280"/>
        <end position="300"/>
    </location>
</feature>
<sequence>MNSNGKVSAKEEIGSPSDDIVSPKNTSKRKYLIGPVTFLGLLGYATYASTIFLYYPYNVGKALFPNISVASENSAVCGSNTNGTGVENGQLIQSDVATFLVYSAVLEGIPCILSNLVYGSSSDRFGIKKMLLIPIIGLMLTEGLILVFMHYQFTLLYFLIPLVINGFGGEAFAIIQFTLSYASKITNTNKERTIAMAIMEICIGMGLLLGSITAGYIIRLSGFMWSLITSLLINIVNIVLIFSLPENTEKRNNEPWRVIHVFNSFKDSLQFYYSKKYAGLRLKFILCISIFIIGCVVLIGRNNTEILYTISPPFCLNSIQVGWFHATRGVMQHGIAMILIRLFMMCMRAESIAMIGAVSGTISLIVEGFANSTVVLFLTQVIGFGTSLGVVMVRVIMSREIPAENQGALFGGMSAFQTACTFFGSLIFSTMYRSTLYFFKGTIFLLMAGMFFISLVLTIFLFIREKSKARTYKLRQSTAHSEMKPKF</sequence>
<dbReference type="GO" id="GO:0016020">
    <property type="term" value="C:membrane"/>
    <property type="evidence" value="ECO:0007669"/>
    <property type="project" value="UniProtKB-SubCell"/>
</dbReference>
<feature type="transmembrane region" description="Helical" evidence="6">
    <location>
        <begin position="338"/>
        <end position="362"/>
    </location>
</feature>
<organism evidence="8 9">
    <name type="scientific">Magallana gigas</name>
    <name type="common">Pacific oyster</name>
    <name type="synonym">Crassostrea gigas</name>
    <dbReference type="NCBI Taxonomy" id="29159"/>
    <lineage>
        <taxon>Eukaryota</taxon>
        <taxon>Metazoa</taxon>
        <taxon>Spiralia</taxon>
        <taxon>Lophotrochozoa</taxon>
        <taxon>Mollusca</taxon>
        <taxon>Bivalvia</taxon>
        <taxon>Autobranchia</taxon>
        <taxon>Pteriomorphia</taxon>
        <taxon>Ostreida</taxon>
        <taxon>Ostreoidea</taxon>
        <taxon>Ostreidae</taxon>
        <taxon>Magallana</taxon>
    </lineage>
</organism>
<feature type="transmembrane region" description="Helical" evidence="6">
    <location>
        <begin position="374"/>
        <end position="396"/>
    </location>
</feature>
<dbReference type="Gene3D" id="1.20.1250.20">
    <property type="entry name" value="MFS general substrate transporter like domains"/>
    <property type="match status" value="2"/>
</dbReference>
<feature type="transmembrane region" description="Helical" evidence="6">
    <location>
        <begin position="408"/>
        <end position="431"/>
    </location>
</feature>
<dbReference type="PANTHER" id="PTHR23507">
    <property type="entry name" value="ZGC:174356"/>
    <property type="match status" value="1"/>
</dbReference>
<feature type="transmembrane region" description="Helical" evidence="6">
    <location>
        <begin position="443"/>
        <end position="463"/>
    </location>
</feature>
<evidence type="ECO:0000313" key="8">
    <source>
        <dbReference type="EnsemblMetazoa" id="G12240.1:cds"/>
    </source>
</evidence>